<evidence type="ECO:0000256" key="5">
    <source>
        <dbReference type="SAM" id="SignalP"/>
    </source>
</evidence>
<evidence type="ECO:0000313" key="8">
    <source>
        <dbReference type="Proteomes" id="UP000752171"/>
    </source>
</evidence>
<proteinExistence type="predicted"/>
<feature type="region of interest" description="Disordered" evidence="3">
    <location>
        <begin position="501"/>
        <end position="633"/>
    </location>
</feature>
<comment type="caution">
    <text evidence="7">The sequence shown here is derived from an EMBL/GenBank/DDBJ whole genome shotgun (WGS) entry which is preliminary data.</text>
</comment>
<reference evidence="7 8" key="1">
    <citation type="submission" date="2021-07" db="EMBL/GenBank/DDBJ databases">
        <authorList>
            <person name="Imarazene B."/>
            <person name="Zahm M."/>
            <person name="Klopp C."/>
            <person name="Cabau C."/>
            <person name="Beille S."/>
            <person name="Jouanno E."/>
            <person name="Castinel A."/>
            <person name="Lluch J."/>
            <person name="Gil L."/>
            <person name="Kuchtly C."/>
            <person name="Lopez Roques C."/>
            <person name="Donnadieu C."/>
            <person name="Parrinello H."/>
            <person name="Journot L."/>
            <person name="Du K."/>
            <person name="Schartl M."/>
            <person name="Retaux S."/>
            <person name="Guiguen Y."/>
        </authorList>
    </citation>
    <scope>NUCLEOTIDE SEQUENCE [LARGE SCALE GENOMIC DNA]</scope>
    <source>
        <strain evidence="7">Pach_M1</strain>
        <tissue evidence="7">Testis</tissue>
    </source>
</reference>
<dbReference type="InterPro" id="IPR036772">
    <property type="entry name" value="SRCR-like_dom_sf"/>
</dbReference>
<name>A0A8T2M280_ASTMX</name>
<feature type="compositionally biased region" description="Polar residues" evidence="3">
    <location>
        <begin position="579"/>
        <end position="605"/>
    </location>
</feature>
<feature type="region of interest" description="Disordered" evidence="3">
    <location>
        <begin position="341"/>
        <end position="364"/>
    </location>
</feature>
<dbReference type="GO" id="GO:0016020">
    <property type="term" value="C:membrane"/>
    <property type="evidence" value="ECO:0007669"/>
    <property type="project" value="InterPro"/>
</dbReference>
<feature type="compositionally biased region" description="Basic and acidic residues" evidence="3">
    <location>
        <begin position="345"/>
        <end position="356"/>
    </location>
</feature>
<sequence>MERLMMAVLLFTLCSAQGSRGAAASSHVNHTEEQSEPHTLSLSQRCSGTLGTLQNGSWVGVTLKPLSLNEKKALAQQMCTDRHCGGVFKFSENGTAPSNTCLTDCITRNSTLHNCTTAPGNCSKVMEVVCEHQAVRLGPDQSSSCAGRVELIENGEWGTVCDDEWDIRAANVVCAQLNCGTAVSVTGEGHVFGPGKGPIHISKLNCFGAESNLWQCHTQGHNESNYCGHKEDAGVVCSGSQTVTVAPVNTTEQNITNWASESVTETVMYRSSRLSAPVWGCIVLSTVLILVLLSNAALFKHYKRRQACVIHQSHHNSNTGEDGTNSLHAVTSHAVTVQTSVYAESEARRPSLHDDTSETSSDSNYEHYYNYNAQSPHEVDAIQITDEAPVVSAECSKTQENPCIKESPLKNMTPSCEDHDSESTSSGECYENPPNEETPLNSEDASQLYPEHSLQMPPLQHQAYQPAKSNLEASDSDSTSSGECYENIGMEAEAFVQQLEKSTSLCEQNPQSHYTPQTTSTENSSRLQKTAPDFQVEASDSDSTSSSDCYENVGEEAEAFVQTLEGSPSLHEQHCPSHYTPQTTENSILFQQRSPNQDDSSTSSDEAYENVPDIEEEDCQSSSSNDYDDVADW</sequence>
<dbReference type="SUPFAM" id="SSF56487">
    <property type="entry name" value="SRCR-like"/>
    <property type="match status" value="1"/>
</dbReference>
<feature type="transmembrane region" description="Helical" evidence="4">
    <location>
        <begin position="276"/>
        <end position="298"/>
    </location>
</feature>
<feature type="region of interest" description="Disordered" evidence="3">
    <location>
        <begin position="404"/>
        <end position="445"/>
    </location>
</feature>
<dbReference type="PANTHER" id="PTHR48071">
    <property type="entry name" value="SRCR DOMAIN-CONTAINING PROTEIN"/>
    <property type="match status" value="1"/>
</dbReference>
<dbReference type="InterPro" id="IPR001190">
    <property type="entry name" value="SRCR"/>
</dbReference>
<dbReference type="FunFam" id="3.10.250.10:FF:000009">
    <property type="entry name" value="WC1"/>
    <property type="match status" value="1"/>
</dbReference>
<evidence type="ECO:0000256" key="3">
    <source>
        <dbReference type="SAM" id="MobiDB-lite"/>
    </source>
</evidence>
<keyword evidence="4" id="KW-1133">Transmembrane helix</keyword>
<feature type="compositionally biased region" description="Polar residues" evidence="3">
    <location>
        <begin position="467"/>
        <end position="482"/>
    </location>
</feature>
<accession>A0A8T2M280</accession>
<keyword evidence="4" id="KW-0472">Membrane</keyword>
<dbReference type="Pfam" id="PF00530">
    <property type="entry name" value="SRCR"/>
    <property type="match status" value="1"/>
</dbReference>
<dbReference type="OrthoDB" id="536948at2759"/>
<keyword evidence="4" id="KW-0812">Transmembrane</keyword>
<organism evidence="7 8">
    <name type="scientific">Astyanax mexicanus</name>
    <name type="common">Blind cave fish</name>
    <name type="synonym">Astyanax fasciatus mexicanus</name>
    <dbReference type="NCBI Taxonomy" id="7994"/>
    <lineage>
        <taxon>Eukaryota</taxon>
        <taxon>Metazoa</taxon>
        <taxon>Chordata</taxon>
        <taxon>Craniata</taxon>
        <taxon>Vertebrata</taxon>
        <taxon>Euteleostomi</taxon>
        <taxon>Actinopterygii</taxon>
        <taxon>Neopterygii</taxon>
        <taxon>Teleostei</taxon>
        <taxon>Ostariophysi</taxon>
        <taxon>Characiformes</taxon>
        <taxon>Characoidei</taxon>
        <taxon>Acestrorhamphidae</taxon>
        <taxon>Acestrorhamphinae</taxon>
        <taxon>Astyanax</taxon>
    </lineage>
</organism>
<dbReference type="Gene3D" id="3.10.250.10">
    <property type="entry name" value="SRCR-like domain"/>
    <property type="match status" value="1"/>
</dbReference>
<feature type="compositionally biased region" description="Polar residues" evidence="3">
    <location>
        <begin position="501"/>
        <end position="528"/>
    </location>
</feature>
<dbReference type="PANTHER" id="PTHR48071:SF26">
    <property type="entry name" value="ANTIGEN WC1.1-LIKE"/>
    <property type="match status" value="1"/>
</dbReference>
<gene>
    <name evidence="7" type="primary">CD6</name>
    <name evidence="7" type="ORF">AMEX_G8412</name>
</gene>
<feature type="signal peptide" evidence="5">
    <location>
        <begin position="1"/>
        <end position="16"/>
    </location>
</feature>
<feature type="disulfide bond" evidence="2">
    <location>
        <begin position="206"/>
        <end position="216"/>
    </location>
</feature>
<dbReference type="AlphaFoldDB" id="A0A8T2M280"/>
<comment type="caution">
    <text evidence="2">Lacks conserved residue(s) required for the propagation of feature annotation.</text>
</comment>
<evidence type="ECO:0000259" key="6">
    <source>
        <dbReference type="PROSITE" id="PS50287"/>
    </source>
</evidence>
<feature type="disulfide bond" evidence="2">
    <location>
        <begin position="105"/>
        <end position="115"/>
    </location>
</feature>
<feature type="domain" description="SRCR" evidence="6">
    <location>
        <begin position="37"/>
        <end position="131"/>
    </location>
</feature>
<feature type="chain" id="PRO_5035795606" evidence="5">
    <location>
        <begin position="17"/>
        <end position="633"/>
    </location>
</feature>
<dbReference type="SMART" id="SM00202">
    <property type="entry name" value="SR"/>
    <property type="match status" value="1"/>
</dbReference>
<feature type="region of interest" description="Disordered" evidence="3">
    <location>
        <begin position="462"/>
        <end position="483"/>
    </location>
</feature>
<protein>
    <submittedName>
        <fullName evidence="7">T-cell differentiation antigen CD6-like isoform X1</fullName>
    </submittedName>
</protein>
<dbReference type="PROSITE" id="PS50287">
    <property type="entry name" value="SRCR_2"/>
    <property type="match status" value="2"/>
</dbReference>
<evidence type="ECO:0000256" key="2">
    <source>
        <dbReference type="PROSITE-ProRule" id="PRU00196"/>
    </source>
</evidence>
<evidence type="ECO:0000313" key="7">
    <source>
        <dbReference type="EMBL" id="KAG9276132.1"/>
    </source>
</evidence>
<feature type="compositionally biased region" description="Acidic residues" evidence="3">
    <location>
        <begin position="606"/>
        <end position="619"/>
    </location>
</feature>
<keyword evidence="5" id="KW-0732">Signal</keyword>
<keyword evidence="1 2" id="KW-1015">Disulfide bond</keyword>
<evidence type="ECO:0000256" key="1">
    <source>
        <dbReference type="ARBA" id="ARBA00023157"/>
    </source>
</evidence>
<evidence type="ECO:0000256" key="4">
    <source>
        <dbReference type="SAM" id="Phobius"/>
    </source>
</evidence>
<feature type="domain" description="SRCR" evidence="6">
    <location>
        <begin position="135"/>
        <end position="238"/>
    </location>
</feature>
<dbReference type="PRINTS" id="PR00258">
    <property type="entry name" value="SPERACTRCPTR"/>
</dbReference>
<dbReference type="EMBL" id="JAICCE010000006">
    <property type="protein sequence ID" value="KAG9276132.1"/>
    <property type="molecule type" value="Genomic_DNA"/>
</dbReference>
<dbReference type="KEGG" id="amex:103027386"/>
<dbReference type="Proteomes" id="UP000752171">
    <property type="component" value="Unassembled WGS sequence"/>
</dbReference>